<sequence length="294" mass="33530">MKNESLSNNDKRSVTDPIVELGANDEKLIEENRQLTSMVHELQSRLEAQRTYRAMLAHEIGTPLTLIQGYLQMIKDGAIHPTNHPYHELALEKVRNLSRLVGELQELSVIEKQEAVVRLERMNVADWLRRIERLGSFMVEQSGRVFHWKVFGRPHNNRDVYMDFFRMDQVFQNLLFNAIKFTDEQDGCIEFHVYWKSSEQIKLVVKDNGVGIAAEDLPYVFKRYYRGTEGSSGSTAHGVGLGLAIVEEIVRAHDGIIAVQSHEGKGSSFILKVPLKGHSDLVTGLGNNDYIKKR</sequence>
<dbReference type="SUPFAM" id="SSF47384">
    <property type="entry name" value="Homodimeric domain of signal transducing histidine kinase"/>
    <property type="match status" value="1"/>
</dbReference>
<dbReference type="PANTHER" id="PTHR43547">
    <property type="entry name" value="TWO-COMPONENT HISTIDINE KINASE"/>
    <property type="match status" value="1"/>
</dbReference>
<name>A0A941HS21_9BACI</name>
<dbReference type="GO" id="GO:0005524">
    <property type="term" value="F:ATP binding"/>
    <property type="evidence" value="ECO:0007669"/>
    <property type="project" value="UniProtKB-KW"/>
</dbReference>
<dbReference type="PANTHER" id="PTHR43547:SF2">
    <property type="entry name" value="HYBRID SIGNAL TRANSDUCTION HISTIDINE KINASE C"/>
    <property type="match status" value="1"/>
</dbReference>
<dbReference type="InterPro" id="IPR036890">
    <property type="entry name" value="HATPase_C_sf"/>
</dbReference>
<dbReference type="Pfam" id="PF00512">
    <property type="entry name" value="HisKA"/>
    <property type="match status" value="1"/>
</dbReference>
<dbReference type="Gene3D" id="1.10.287.130">
    <property type="match status" value="1"/>
</dbReference>
<evidence type="ECO:0000259" key="10">
    <source>
        <dbReference type="PROSITE" id="PS50109"/>
    </source>
</evidence>
<protein>
    <recommendedName>
        <fullName evidence="3">histidine kinase</fullName>
        <ecNumber evidence="3">2.7.13.3</ecNumber>
    </recommendedName>
</protein>
<dbReference type="PROSITE" id="PS50109">
    <property type="entry name" value="HIS_KIN"/>
    <property type="match status" value="1"/>
</dbReference>
<evidence type="ECO:0000256" key="8">
    <source>
        <dbReference type="ARBA" id="ARBA00022840"/>
    </source>
</evidence>
<gene>
    <name evidence="11" type="ORF">KC820_00205</name>
</gene>
<keyword evidence="12" id="KW-1185">Reference proteome</keyword>
<evidence type="ECO:0000256" key="9">
    <source>
        <dbReference type="ARBA" id="ARBA00023012"/>
    </source>
</evidence>
<dbReference type="SUPFAM" id="SSF55874">
    <property type="entry name" value="ATPase domain of HSP90 chaperone/DNA topoisomerase II/histidine kinase"/>
    <property type="match status" value="1"/>
</dbReference>
<dbReference type="Pfam" id="PF02518">
    <property type="entry name" value="HATPase_c"/>
    <property type="match status" value="1"/>
</dbReference>
<dbReference type="InterPro" id="IPR003594">
    <property type="entry name" value="HATPase_dom"/>
</dbReference>
<dbReference type="InterPro" id="IPR005467">
    <property type="entry name" value="His_kinase_dom"/>
</dbReference>
<evidence type="ECO:0000256" key="1">
    <source>
        <dbReference type="ARBA" id="ARBA00000085"/>
    </source>
</evidence>
<comment type="caution">
    <text evidence="11">The sequence shown here is derived from an EMBL/GenBank/DDBJ whole genome shotgun (WGS) entry which is preliminary data.</text>
</comment>
<dbReference type="Gene3D" id="3.30.565.10">
    <property type="entry name" value="Histidine kinase-like ATPase, C-terminal domain"/>
    <property type="match status" value="1"/>
</dbReference>
<dbReference type="InterPro" id="IPR004358">
    <property type="entry name" value="Sig_transdc_His_kin-like_C"/>
</dbReference>
<keyword evidence="6" id="KW-0547">Nucleotide-binding</keyword>
<keyword evidence="5" id="KW-0808">Transferase</keyword>
<dbReference type="CDD" id="cd00082">
    <property type="entry name" value="HisKA"/>
    <property type="match status" value="1"/>
</dbReference>
<comment type="subcellular location">
    <subcellularLocation>
        <location evidence="2">Cell membrane</location>
        <topology evidence="2">Multi-pass membrane protein</topology>
    </subcellularLocation>
</comment>
<evidence type="ECO:0000256" key="7">
    <source>
        <dbReference type="ARBA" id="ARBA00022777"/>
    </source>
</evidence>
<dbReference type="RefSeq" id="WP_212367000.1">
    <property type="nucleotide sequence ID" value="NZ_JAGSIE010000002.1"/>
</dbReference>
<dbReference type="Proteomes" id="UP000675431">
    <property type="component" value="Unassembled WGS sequence"/>
</dbReference>
<keyword evidence="8" id="KW-0067">ATP-binding</keyword>
<comment type="catalytic activity">
    <reaction evidence="1">
        <text>ATP + protein L-histidine = ADP + protein N-phospho-L-histidine.</text>
        <dbReference type="EC" id="2.7.13.3"/>
    </reaction>
</comment>
<dbReference type="AlphaFoldDB" id="A0A941HS21"/>
<proteinExistence type="predicted"/>
<dbReference type="EC" id="2.7.13.3" evidence="3"/>
<evidence type="ECO:0000256" key="5">
    <source>
        <dbReference type="ARBA" id="ARBA00022679"/>
    </source>
</evidence>
<dbReference type="PRINTS" id="PR00344">
    <property type="entry name" value="BCTRLSENSOR"/>
</dbReference>
<dbReference type="GO" id="GO:0000155">
    <property type="term" value="F:phosphorelay sensor kinase activity"/>
    <property type="evidence" value="ECO:0007669"/>
    <property type="project" value="InterPro"/>
</dbReference>
<keyword evidence="9" id="KW-0902">Two-component regulatory system</keyword>
<evidence type="ECO:0000256" key="3">
    <source>
        <dbReference type="ARBA" id="ARBA00012438"/>
    </source>
</evidence>
<feature type="domain" description="Histidine kinase" evidence="10">
    <location>
        <begin position="55"/>
        <end position="277"/>
    </location>
</feature>
<accession>A0A941HS21</accession>
<evidence type="ECO:0000313" key="12">
    <source>
        <dbReference type="Proteomes" id="UP000675431"/>
    </source>
</evidence>
<evidence type="ECO:0000313" key="11">
    <source>
        <dbReference type="EMBL" id="MBR7552562.1"/>
    </source>
</evidence>
<dbReference type="SMART" id="SM00387">
    <property type="entry name" value="HATPase_c"/>
    <property type="match status" value="1"/>
</dbReference>
<evidence type="ECO:0000256" key="4">
    <source>
        <dbReference type="ARBA" id="ARBA00022553"/>
    </source>
</evidence>
<reference evidence="11 12" key="1">
    <citation type="submission" date="2021-04" db="EMBL/GenBank/DDBJ databases">
        <title>Allobacillus sp. nov. SKP8-2 isolated from shrimp paste.</title>
        <authorList>
            <person name="Tanasupawat S."/>
            <person name="Yiamsombat S."/>
            <person name="Kanchanasin P."/>
            <person name="Kuncharoen N."/>
        </authorList>
    </citation>
    <scope>NUCLEOTIDE SEQUENCE [LARGE SCALE GENOMIC DNA]</scope>
    <source>
        <strain evidence="11 12">SKP8-2</strain>
    </source>
</reference>
<dbReference type="InterPro" id="IPR036097">
    <property type="entry name" value="HisK_dim/P_sf"/>
</dbReference>
<dbReference type="FunFam" id="3.30.565.10:FF:000006">
    <property type="entry name" value="Sensor histidine kinase WalK"/>
    <property type="match status" value="1"/>
</dbReference>
<evidence type="ECO:0000256" key="6">
    <source>
        <dbReference type="ARBA" id="ARBA00022741"/>
    </source>
</evidence>
<dbReference type="EMBL" id="JAGSIE010000002">
    <property type="protein sequence ID" value="MBR7552562.1"/>
    <property type="molecule type" value="Genomic_DNA"/>
</dbReference>
<dbReference type="GO" id="GO:0005886">
    <property type="term" value="C:plasma membrane"/>
    <property type="evidence" value="ECO:0007669"/>
    <property type="project" value="UniProtKB-SubCell"/>
</dbReference>
<organism evidence="11 12">
    <name type="scientific">Allobacillus saliphilus</name>
    <dbReference type="NCBI Taxonomy" id="2912308"/>
    <lineage>
        <taxon>Bacteria</taxon>
        <taxon>Bacillati</taxon>
        <taxon>Bacillota</taxon>
        <taxon>Bacilli</taxon>
        <taxon>Bacillales</taxon>
        <taxon>Bacillaceae</taxon>
        <taxon>Allobacillus</taxon>
    </lineage>
</organism>
<dbReference type="SMART" id="SM00388">
    <property type="entry name" value="HisKA"/>
    <property type="match status" value="1"/>
</dbReference>
<keyword evidence="7 11" id="KW-0418">Kinase</keyword>
<dbReference type="InterPro" id="IPR003661">
    <property type="entry name" value="HisK_dim/P_dom"/>
</dbReference>
<evidence type="ECO:0000256" key="2">
    <source>
        <dbReference type="ARBA" id="ARBA00004651"/>
    </source>
</evidence>
<keyword evidence="4" id="KW-0597">Phosphoprotein</keyword>